<dbReference type="SUPFAM" id="SSF53098">
    <property type="entry name" value="Ribonuclease H-like"/>
    <property type="match status" value="1"/>
</dbReference>
<evidence type="ECO:0000313" key="2">
    <source>
        <dbReference type="EMBL" id="CAH0407177.1"/>
    </source>
</evidence>
<dbReference type="EMBL" id="OU963901">
    <property type="protein sequence ID" value="CAH0407177.1"/>
    <property type="molecule type" value="Genomic_DNA"/>
</dbReference>
<reference evidence="2" key="1">
    <citation type="submission" date="2021-12" db="EMBL/GenBank/DDBJ databases">
        <authorList>
            <person name="King R."/>
        </authorList>
    </citation>
    <scope>NUCLEOTIDE SEQUENCE</scope>
</reference>
<dbReference type="PANTHER" id="PTHR37162:SF1">
    <property type="entry name" value="BED-TYPE DOMAIN-CONTAINING PROTEIN"/>
    <property type="match status" value="1"/>
</dbReference>
<accession>A0ABN8BE08</accession>
<organism evidence="2 3">
    <name type="scientific">Chilo suppressalis</name>
    <name type="common">Asiatic rice borer moth</name>
    <dbReference type="NCBI Taxonomy" id="168631"/>
    <lineage>
        <taxon>Eukaryota</taxon>
        <taxon>Metazoa</taxon>
        <taxon>Ecdysozoa</taxon>
        <taxon>Arthropoda</taxon>
        <taxon>Hexapoda</taxon>
        <taxon>Insecta</taxon>
        <taxon>Pterygota</taxon>
        <taxon>Neoptera</taxon>
        <taxon>Endopterygota</taxon>
        <taxon>Lepidoptera</taxon>
        <taxon>Glossata</taxon>
        <taxon>Ditrysia</taxon>
        <taxon>Pyraloidea</taxon>
        <taxon>Crambidae</taxon>
        <taxon>Crambinae</taxon>
        <taxon>Chilo</taxon>
    </lineage>
</organism>
<protein>
    <recommendedName>
        <fullName evidence="1">HAT C-terminal dimerisation domain-containing protein</fullName>
    </recommendedName>
</protein>
<dbReference type="Pfam" id="PF05699">
    <property type="entry name" value="Dimer_Tnp_hAT"/>
    <property type="match status" value="1"/>
</dbReference>
<gene>
    <name evidence="2" type="ORF">CHILSU_LOCUS10573</name>
</gene>
<dbReference type="PANTHER" id="PTHR37162">
    <property type="entry name" value="HAT FAMILY DIMERISATION DOMAINCONTAINING PROTEIN-RELATED"/>
    <property type="match status" value="1"/>
</dbReference>
<dbReference type="InterPro" id="IPR008906">
    <property type="entry name" value="HATC_C_dom"/>
</dbReference>
<evidence type="ECO:0000313" key="3">
    <source>
        <dbReference type="Proteomes" id="UP001153292"/>
    </source>
</evidence>
<evidence type="ECO:0000259" key="1">
    <source>
        <dbReference type="Pfam" id="PF05699"/>
    </source>
</evidence>
<name>A0ABN8BE08_CHISP</name>
<sequence>MPPKYNQHYRVEWESMSVFKEWLQPVESDSTKAYCKYCKSQIVAKYYCLKQHASSSKHLKAMEPMRSQKKLEFPKIINNLETQKAESALAMFICEHCSILTTDHLSQVCKKRFSESQSANDLRLHRTKCTHIIKNILAPHFYKELVDDIGDQEYSLMIDESTDVSVSKLLGVTVRYFSLTLKKIVSTFLGLVELEDGTANGIVKGLKLLFSSLNLNIKNIIGVGTDNAAVMTGTTNGVHQLLKTETGKDNLVLIRCVCHSLQLAISHASEQTLPRNIDFLIRETYNWFSHSSKRQIYYKELYKTMNFGSEPLKIPRLCNTRWISIEPAVCRILEQWDELKLLFQVARSSEQCYMAEMLYNMYSDPVNHLYLIYIKPIVQEVQMVNKLFEKNDVDITKLYDDLIGLTESISRRILNPTARVDVLTQNIASYVDPSLYMGYAFETKLREYNLAREVTQHVKQRCVNFTIKLVTELQARLPTNFAVLRKISIFSVQETLKVIKPPIIEIAQEFNIDATGIDKLISQWRNIVFIQWQCTSSTAEFWCEVLEYKDAAGNNPFKELAAFVTMLLTLPHSNAEVERVFSQVNLVKTKLRNSLSTSTLNAILYVRFGLKRVNKCCHSYEVPGPILRKIGTNEAYAYTSSAPNPATSMEEDSDDFLFIS</sequence>
<keyword evidence="3" id="KW-1185">Reference proteome</keyword>
<proteinExistence type="predicted"/>
<feature type="domain" description="HAT C-terminal dimerisation" evidence="1">
    <location>
        <begin position="554"/>
        <end position="608"/>
    </location>
</feature>
<dbReference type="Proteomes" id="UP001153292">
    <property type="component" value="Chromosome 8"/>
</dbReference>
<dbReference type="InterPro" id="IPR012337">
    <property type="entry name" value="RNaseH-like_sf"/>
</dbReference>